<keyword evidence="7" id="KW-0235">DNA replication</keyword>
<dbReference type="Pfam" id="PF07733">
    <property type="entry name" value="DNA_pol3_alpha"/>
    <property type="match status" value="1"/>
</dbReference>
<evidence type="ECO:0000256" key="4">
    <source>
        <dbReference type="ARBA" id="ARBA00022490"/>
    </source>
</evidence>
<dbReference type="RefSeq" id="WP_338516188.1">
    <property type="nucleotide sequence ID" value="NZ_CP135137.1"/>
</dbReference>
<dbReference type="SMART" id="SM00481">
    <property type="entry name" value="POLIIIAc"/>
    <property type="match status" value="1"/>
</dbReference>
<dbReference type="CDD" id="cd04485">
    <property type="entry name" value="DnaE_OBF"/>
    <property type="match status" value="1"/>
</dbReference>
<keyword evidence="8" id="KW-0239">DNA-directed DNA polymerase</keyword>
<dbReference type="Gene3D" id="3.20.20.140">
    <property type="entry name" value="Metal-dependent hydrolases"/>
    <property type="match status" value="1"/>
</dbReference>
<dbReference type="CDD" id="cd07433">
    <property type="entry name" value="PHP_PolIIIA_DnaE1"/>
    <property type="match status" value="1"/>
</dbReference>
<dbReference type="InterPro" id="IPR049821">
    <property type="entry name" value="PolIIIA_DnaE1_PHP"/>
</dbReference>
<keyword evidence="12" id="KW-1185">Reference proteome</keyword>
<dbReference type="InterPro" id="IPR041931">
    <property type="entry name" value="DNA_pol3_alpha_thumb_dom"/>
</dbReference>
<dbReference type="InterPro" id="IPR029460">
    <property type="entry name" value="DNAPol_HHH"/>
</dbReference>
<evidence type="ECO:0000256" key="5">
    <source>
        <dbReference type="ARBA" id="ARBA00022679"/>
    </source>
</evidence>
<evidence type="ECO:0000256" key="6">
    <source>
        <dbReference type="ARBA" id="ARBA00022695"/>
    </source>
</evidence>
<evidence type="ECO:0000256" key="3">
    <source>
        <dbReference type="ARBA" id="ARBA00019114"/>
    </source>
</evidence>
<evidence type="ECO:0000256" key="8">
    <source>
        <dbReference type="ARBA" id="ARBA00022932"/>
    </source>
</evidence>
<comment type="subcellular location">
    <subcellularLocation>
        <location evidence="1">Cytoplasm</location>
    </subcellularLocation>
</comment>
<dbReference type="Pfam" id="PF17657">
    <property type="entry name" value="DNA_pol3_finger"/>
    <property type="match status" value="1"/>
</dbReference>
<dbReference type="InterPro" id="IPR040982">
    <property type="entry name" value="DNA_pol3_finger"/>
</dbReference>
<evidence type="ECO:0000256" key="2">
    <source>
        <dbReference type="ARBA" id="ARBA00012417"/>
    </source>
</evidence>
<evidence type="ECO:0000313" key="11">
    <source>
        <dbReference type="EMBL" id="WWR11643.1"/>
    </source>
</evidence>
<evidence type="ECO:0000256" key="7">
    <source>
        <dbReference type="ARBA" id="ARBA00022705"/>
    </source>
</evidence>
<dbReference type="GO" id="GO:0003887">
    <property type="term" value="F:DNA-directed DNA polymerase activity"/>
    <property type="evidence" value="ECO:0007669"/>
    <property type="project" value="UniProtKB-EC"/>
</dbReference>
<dbReference type="NCBIfam" id="NF004226">
    <property type="entry name" value="PRK05673.1"/>
    <property type="match status" value="1"/>
</dbReference>
<accession>A0ABZ2GW10</accession>
<evidence type="ECO:0000259" key="10">
    <source>
        <dbReference type="SMART" id="SM00481"/>
    </source>
</evidence>
<keyword evidence="4" id="KW-0963">Cytoplasm</keyword>
<dbReference type="InterPro" id="IPR004013">
    <property type="entry name" value="PHP_dom"/>
</dbReference>
<gene>
    <name evidence="11" type="primary">dnaE</name>
    <name evidence="11" type="ORF">RQL39_00525</name>
</gene>
<name>A0ABZ2GW10_9GAMM</name>
<dbReference type="EC" id="2.7.7.7" evidence="2"/>
<dbReference type="Proteomes" id="UP001368618">
    <property type="component" value="Chromosome"/>
</dbReference>
<evidence type="ECO:0000313" key="12">
    <source>
        <dbReference type="Proteomes" id="UP001368618"/>
    </source>
</evidence>
<dbReference type="InterPro" id="IPR016195">
    <property type="entry name" value="Pol/histidinol_Pase-like"/>
</dbReference>
<organism evidence="11 12">
    <name type="scientific">Candidatus Legionella polyplacis</name>
    <dbReference type="NCBI Taxonomy" id="2005262"/>
    <lineage>
        <taxon>Bacteria</taxon>
        <taxon>Pseudomonadati</taxon>
        <taxon>Pseudomonadota</taxon>
        <taxon>Gammaproteobacteria</taxon>
        <taxon>Legionellales</taxon>
        <taxon>Legionellaceae</taxon>
        <taxon>Legionella</taxon>
    </lineage>
</organism>
<dbReference type="PANTHER" id="PTHR32294">
    <property type="entry name" value="DNA POLYMERASE III SUBUNIT ALPHA"/>
    <property type="match status" value="1"/>
</dbReference>
<feature type="domain" description="Polymerase/histidinol phosphatase N-terminal" evidence="10">
    <location>
        <begin position="8"/>
        <end position="76"/>
    </location>
</feature>
<dbReference type="Gene3D" id="1.10.150.870">
    <property type="match status" value="1"/>
</dbReference>
<dbReference type="Pfam" id="PF14579">
    <property type="entry name" value="HHH_6"/>
    <property type="match status" value="1"/>
</dbReference>
<dbReference type="Gene3D" id="1.10.10.1600">
    <property type="entry name" value="Bacterial DNA polymerase III alpha subunit, thumb domain"/>
    <property type="match status" value="1"/>
</dbReference>
<comment type="catalytic activity">
    <reaction evidence="9">
        <text>DNA(n) + a 2'-deoxyribonucleoside 5'-triphosphate = DNA(n+1) + diphosphate</text>
        <dbReference type="Rhea" id="RHEA:22508"/>
        <dbReference type="Rhea" id="RHEA-COMP:17339"/>
        <dbReference type="Rhea" id="RHEA-COMP:17340"/>
        <dbReference type="ChEBI" id="CHEBI:33019"/>
        <dbReference type="ChEBI" id="CHEBI:61560"/>
        <dbReference type="ChEBI" id="CHEBI:173112"/>
        <dbReference type="EC" id="2.7.7.7"/>
    </reaction>
</comment>
<evidence type="ECO:0000256" key="1">
    <source>
        <dbReference type="ARBA" id="ARBA00004496"/>
    </source>
</evidence>
<evidence type="ECO:0000256" key="9">
    <source>
        <dbReference type="ARBA" id="ARBA00049244"/>
    </source>
</evidence>
<protein>
    <recommendedName>
        <fullName evidence="3">DNA polymerase III subunit alpha</fullName>
        <ecNumber evidence="2">2.7.7.7</ecNumber>
    </recommendedName>
</protein>
<keyword evidence="5 11" id="KW-0808">Transferase</keyword>
<dbReference type="Pfam" id="PF02811">
    <property type="entry name" value="PHP"/>
    <property type="match status" value="1"/>
</dbReference>
<dbReference type="InterPro" id="IPR004805">
    <property type="entry name" value="DnaE2/DnaE/PolC"/>
</dbReference>
<dbReference type="PANTHER" id="PTHR32294:SF0">
    <property type="entry name" value="DNA POLYMERASE III SUBUNIT ALPHA"/>
    <property type="match status" value="1"/>
</dbReference>
<dbReference type="NCBIfam" id="TIGR00594">
    <property type="entry name" value="polc"/>
    <property type="match status" value="1"/>
</dbReference>
<reference evidence="11" key="1">
    <citation type="submission" date="2023-09" db="EMBL/GenBank/DDBJ databases">
        <title>Genomes of two closely related lineages of the louse Polyplax serrata with different host specificities.</title>
        <authorList>
            <person name="Martinu J."/>
            <person name="Tarabai H."/>
            <person name="Stefka J."/>
            <person name="Hypsa V."/>
        </authorList>
    </citation>
    <scope>NUCLEOTIDE SEQUENCE [LARGE SCALE GENOMIC DNA]</scope>
    <source>
        <strain evidence="11">98ZLc_SE</strain>
    </source>
</reference>
<dbReference type="InterPro" id="IPR003141">
    <property type="entry name" value="Pol/His_phosphatase_N"/>
</dbReference>
<sequence length="1076" mass="124409">MKSKKRFVHLRLHTEFSIVDGLIRIPLLMKRLQDMNMNSVAVTEFCNLFSVIKVYKSAIKNGIKPIFGSDLLYCLSDNLKQISSLVLLCQNEKGYKNLMTLISKSYQNKLFGSKIDLPLIYSSWLRNCSDGLIALSGGRLGCIGKALLLNDEKLALKLAKFFSEIFYNRFYLEIQRTGRLGESEYNRKIVCLADKLGLPLVATNDVCFLYQNDFEAHEVRVCINKGYTLSNSDCYKKYSSQQYLRSVEEMVVLFKDLPQAIENTVEISKRCTVMFNTTNKYLPNFFTPNGEKVEDYLFDLSMKGLFNRFKSIIYLRELNISNKLFLKYKERLKNELHIINKMGFASYFLIVADFICWAKKNKIPVGPGRGSGAGSLVAYSLNITDIDPIKYKLFFERFLNPERVFMPDFDIDFCILGRDRVIEYVSKKYGKENVSKIITFGTLSAKAVIRDVGRVLGYPYSFVDKIAKLIPYTLGVSLYEALSKNNILMSRYNDEEEVRELIDLSMKLEGIVRNVSKHAGGVVISPSKLTNFTAIYCEKDSLQFMSQLDKSDLEYIGLIKFDFLGLKTLTIIDWAISFINKEKEKSNKEYVNISLLPLNDEKTFSLLQSCNTIGIFQLESYGMRKLIKKIKPNCFKDIISLIALYRPGPLQSNMVENFINCKNKKKEISYLHVSLKEILEETYGVILYQEQVMQVAQVLANYSLGSADILRRAMCKKNKDDMDKQRNIFVKGAQQSNISSKLAINIFNIMEKFAGYGFNKSHSTAYALLTYRTAWIKANYPAFFMTAVMSYDMSNTDKIIIFINECFRMNIKVLPPSINKSQYKFMVIDKNSILYGLGAIKGLGVSIIKFIIEERIKNGEYIDLFNFCYRMDLKKINRRVLEVLIKSGSMDCFMKSRSILYNSLHNILRNVNRIHKDVQYGQIDLLNSLEDNYQEDNDYFKLKDSWSDYERLSGEKETLGLYLTDHPTKKYIKEFKKFIFTIFDLTSIKKGLCYSCCGLINNIKSVLTKSEKEIVIISIEDYSAMAEIVVNSIFYQKHQNYLKLGKILLFNGIIVENYYNNFVRMILRKFFYIHKK</sequence>
<dbReference type="InterPro" id="IPR011708">
    <property type="entry name" value="DNA_pol3_alpha_NTPase_dom"/>
</dbReference>
<dbReference type="EMBL" id="CP135137">
    <property type="protein sequence ID" value="WWR11643.1"/>
    <property type="molecule type" value="Genomic_DNA"/>
</dbReference>
<keyword evidence="6 11" id="KW-0548">Nucleotidyltransferase</keyword>
<dbReference type="SUPFAM" id="SSF89550">
    <property type="entry name" value="PHP domain-like"/>
    <property type="match status" value="1"/>
</dbReference>
<proteinExistence type="predicted"/>